<dbReference type="EMBL" id="HBIB01006214">
    <property type="protein sequence ID" value="CAE0241661.1"/>
    <property type="molecule type" value="Transcribed_RNA"/>
</dbReference>
<evidence type="ECO:0000313" key="3">
    <source>
        <dbReference type="EMBL" id="CAE0241661.1"/>
    </source>
</evidence>
<dbReference type="GO" id="GO:0005930">
    <property type="term" value="C:axoneme"/>
    <property type="evidence" value="ECO:0007669"/>
    <property type="project" value="TreeGrafter"/>
</dbReference>
<feature type="compositionally biased region" description="Low complexity" evidence="1">
    <location>
        <begin position="132"/>
        <end position="149"/>
    </location>
</feature>
<organism evidence="3">
    <name type="scientific">Palpitomonas bilix</name>
    <dbReference type="NCBI Taxonomy" id="652834"/>
    <lineage>
        <taxon>Eukaryota</taxon>
        <taxon>Eukaryota incertae sedis</taxon>
    </lineage>
</organism>
<protein>
    <recommendedName>
        <fullName evidence="2">Calponin-homology (CH) domain-containing protein</fullName>
    </recommendedName>
</protein>
<name>A0A7S3CZ79_9EUKA</name>
<feature type="compositionally biased region" description="Basic and acidic residues" evidence="1">
    <location>
        <begin position="180"/>
        <end position="191"/>
    </location>
</feature>
<dbReference type="Gene3D" id="1.10.418.10">
    <property type="entry name" value="Calponin-like domain"/>
    <property type="match status" value="1"/>
</dbReference>
<proteinExistence type="predicted"/>
<dbReference type="FunFam" id="1.10.418.10:FF:000059">
    <property type="entry name" value="RIKEN cDNA 6430531B16 gene"/>
    <property type="match status" value="1"/>
</dbReference>
<dbReference type="InterPro" id="IPR010441">
    <property type="entry name" value="CH_2"/>
</dbReference>
<dbReference type="AlphaFoldDB" id="A0A7S3CZ79"/>
<feature type="domain" description="Calponin-homology (CH)" evidence="2">
    <location>
        <begin position="8"/>
        <end position="116"/>
    </location>
</feature>
<dbReference type="PANTHER" id="PTHR12509:SF9">
    <property type="entry name" value="SPERM FLAGELLAR PROTEIN 1 ISOFORM X1"/>
    <property type="match status" value="1"/>
</dbReference>
<dbReference type="InterPro" id="IPR052111">
    <property type="entry name" value="Spermatogenesis_Ciliary_MAP"/>
</dbReference>
<dbReference type="InterPro" id="IPR001715">
    <property type="entry name" value="CH_dom"/>
</dbReference>
<gene>
    <name evidence="3" type="ORF">PBIL07802_LOCUS3823</name>
</gene>
<dbReference type="PANTHER" id="PTHR12509">
    <property type="entry name" value="SPERMATOGENESIS-ASSOCIATED 4-RELATED"/>
    <property type="match status" value="1"/>
</dbReference>
<accession>A0A7S3CZ79</accession>
<dbReference type="GO" id="GO:0051493">
    <property type="term" value="P:regulation of cytoskeleton organization"/>
    <property type="evidence" value="ECO:0007669"/>
    <property type="project" value="TreeGrafter"/>
</dbReference>
<evidence type="ECO:0000256" key="1">
    <source>
        <dbReference type="SAM" id="MobiDB-lite"/>
    </source>
</evidence>
<evidence type="ECO:0000259" key="2">
    <source>
        <dbReference type="PROSITE" id="PS50021"/>
    </source>
</evidence>
<sequence>MVVPDVTPDELKKIYEWIDAAPLSRPRHQIGRDFADGVLAAEVVAHYHPEIVDLHNYSKANSAARKKDNWDVLNKKVFRRMGFQVTKENVDEVINAVPGAVERILKLIKTKMEKYEQKKSKESAKKPERRVPSAAPSHAPSNAPSHAPSYGGGGGGEGRNRTPRVPPPPEVEIEQPSPIVDRKGRAGERLRVSPRAGDRPPIPSRGSSRNAGRYYGGGGEKESYIPKPKPKYTSKPAKREEKYNADSGYDGYDEEIPRRNRSANAKLRQKSGGGEGGYEEEFGHPPARRGNSGPEHYPQRRPPLGGGGGGGGGYDYYEGDMNRGGGGGGFLPMIEARYMRANERGGGGAPMPMPGPRVYGGGGGGGGYGPLYDPSNFAPPVVAPSSNYLDYDEGDIISRKNRVVHEIRDAFHALDARVRQLEDAVRFRAYQGY</sequence>
<feature type="region of interest" description="Disordered" evidence="1">
    <location>
        <begin position="115"/>
        <end position="311"/>
    </location>
</feature>
<dbReference type="GO" id="GO:0008017">
    <property type="term" value="F:microtubule binding"/>
    <property type="evidence" value="ECO:0007669"/>
    <property type="project" value="TreeGrafter"/>
</dbReference>
<dbReference type="Pfam" id="PF06294">
    <property type="entry name" value="CH_2"/>
    <property type="match status" value="1"/>
</dbReference>
<reference evidence="3" key="1">
    <citation type="submission" date="2021-01" db="EMBL/GenBank/DDBJ databases">
        <authorList>
            <person name="Corre E."/>
            <person name="Pelletier E."/>
            <person name="Niang G."/>
            <person name="Scheremetjew M."/>
            <person name="Finn R."/>
            <person name="Kale V."/>
            <person name="Holt S."/>
            <person name="Cochrane G."/>
            <person name="Meng A."/>
            <person name="Brown T."/>
            <person name="Cohen L."/>
        </authorList>
    </citation>
    <scope>NUCLEOTIDE SEQUENCE</scope>
    <source>
        <strain evidence="3">NIES-2562</strain>
    </source>
</reference>
<dbReference type="SUPFAM" id="SSF47576">
    <property type="entry name" value="Calponin-homology domain, CH-domain"/>
    <property type="match status" value="1"/>
</dbReference>
<dbReference type="PROSITE" id="PS50021">
    <property type="entry name" value="CH"/>
    <property type="match status" value="1"/>
</dbReference>
<feature type="compositionally biased region" description="Basic and acidic residues" evidence="1">
    <location>
        <begin position="115"/>
        <end position="131"/>
    </location>
</feature>
<dbReference type="InterPro" id="IPR036872">
    <property type="entry name" value="CH_dom_sf"/>
</dbReference>